<comment type="caution">
    <text evidence="1">The sequence shown here is derived from an EMBL/GenBank/DDBJ whole genome shotgun (WGS) entry which is preliminary data.</text>
</comment>
<evidence type="ECO:0000313" key="2">
    <source>
        <dbReference type="Proteomes" id="UP000287651"/>
    </source>
</evidence>
<organism evidence="1 2">
    <name type="scientific">Ensete ventricosum</name>
    <name type="common">Abyssinian banana</name>
    <name type="synonym">Musa ensete</name>
    <dbReference type="NCBI Taxonomy" id="4639"/>
    <lineage>
        <taxon>Eukaryota</taxon>
        <taxon>Viridiplantae</taxon>
        <taxon>Streptophyta</taxon>
        <taxon>Embryophyta</taxon>
        <taxon>Tracheophyta</taxon>
        <taxon>Spermatophyta</taxon>
        <taxon>Magnoliopsida</taxon>
        <taxon>Liliopsida</taxon>
        <taxon>Zingiberales</taxon>
        <taxon>Musaceae</taxon>
        <taxon>Ensete</taxon>
    </lineage>
</organism>
<evidence type="ECO:0000313" key="1">
    <source>
        <dbReference type="EMBL" id="RRT64967.1"/>
    </source>
</evidence>
<protein>
    <submittedName>
        <fullName evidence="1">Uncharacterized protein</fullName>
    </submittedName>
</protein>
<reference evidence="1 2" key="1">
    <citation type="journal article" date="2014" name="Agronomy (Basel)">
        <title>A Draft Genome Sequence for Ensete ventricosum, the Drought-Tolerant Tree Against Hunger.</title>
        <authorList>
            <person name="Harrison J."/>
            <person name="Moore K.A."/>
            <person name="Paszkiewicz K."/>
            <person name="Jones T."/>
            <person name="Grant M."/>
            <person name="Ambacheew D."/>
            <person name="Muzemil S."/>
            <person name="Studholme D.J."/>
        </authorList>
    </citation>
    <scope>NUCLEOTIDE SEQUENCE [LARGE SCALE GENOMIC DNA]</scope>
</reference>
<dbReference type="Proteomes" id="UP000287651">
    <property type="component" value="Unassembled WGS sequence"/>
</dbReference>
<proteinExistence type="predicted"/>
<dbReference type="AlphaFoldDB" id="A0A426ZLU6"/>
<gene>
    <name evidence="1" type="ORF">B296_00021408</name>
</gene>
<dbReference type="EMBL" id="AMZH03005988">
    <property type="protein sequence ID" value="RRT64967.1"/>
    <property type="molecule type" value="Genomic_DNA"/>
</dbReference>
<accession>A0A426ZLU6</accession>
<sequence length="124" mass="13758">MRLGTRQECVKSLSRVSGACQDDAREFASRRPRLAGRLLRVAEKLIGRLTMIGAMKLQRDDGPRSSLGIKSSSDDAVGSRHECARRFTEGIVKLAENMPGDRWKKTKKLTARMLEATGLAEVRS</sequence>
<name>A0A426ZLU6_ENSVE</name>